<name>A0A953M291_9BACT</name>
<comment type="caution">
    <text evidence="2">The sequence shown here is derived from an EMBL/GenBank/DDBJ whole genome shotgun (WGS) entry which is preliminary data.</text>
</comment>
<gene>
    <name evidence="2" type="ORF">K8I29_14840</name>
</gene>
<proteinExistence type="predicted"/>
<dbReference type="AlphaFoldDB" id="A0A953M291"/>
<dbReference type="Proteomes" id="UP000705867">
    <property type="component" value="Unassembled WGS sequence"/>
</dbReference>
<protein>
    <recommendedName>
        <fullName evidence="4">Glycine zipper domain-containing protein</fullName>
    </recommendedName>
</protein>
<feature type="chain" id="PRO_5036863959" description="Glycine zipper domain-containing protein" evidence="1">
    <location>
        <begin position="19"/>
        <end position="80"/>
    </location>
</feature>
<dbReference type="EMBL" id="JAIOIV010000117">
    <property type="protein sequence ID" value="MBZ0157472.1"/>
    <property type="molecule type" value="Genomic_DNA"/>
</dbReference>
<evidence type="ECO:0000256" key="1">
    <source>
        <dbReference type="SAM" id="SignalP"/>
    </source>
</evidence>
<evidence type="ECO:0008006" key="4">
    <source>
        <dbReference type="Google" id="ProtNLM"/>
    </source>
</evidence>
<organism evidence="2 3">
    <name type="scientific">Candidatus Nitrobium versatile</name>
    <dbReference type="NCBI Taxonomy" id="2884831"/>
    <lineage>
        <taxon>Bacteria</taxon>
        <taxon>Pseudomonadati</taxon>
        <taxon>Nitrospirota</taxon>
        <taxon>Nitrospiria</taxon>
        <taxon>Nitrospirales</taxon>
        <taxon>Nitrospiraceae</taxon>
        <taxon>Candidatus Nitrobium</taxon>
    </lineage>
</organism>
<accession>A0A953M291</accession>
<reference evidence="2" key="1">
    <citation type="journal article" date="2021" name="bioRxiv">
        <title>Unraveling nitrogen, sulfur and carbon metabolic pathways and microbial community transcriptional responses to substrate deprivation and toxicity stresses in a bioreactor mimicking anoxic brackish coastal sediment conditions.</title>
        <authorList>
            <person name="Martins P.D."/>
            <person name="Echeveste M.J."/>
            <person name="Arshad A."/>
            <person name="Kurth J."/>
            <person name="Ouboter H."/>
            <person name="Jetten M.S.M."/>
            <person name="Welte C.U."/>
        </authorList>
    </citation>
    <scope>NUCLEOTIDE SEQUENCE</scope>
    <source>
        <strain evidence="2">MAG_39</strain>
    </source>
</reference>
<reference evidence="2" key="2">
    <citation type="submission" date="2021-08" db="EMBL/GenBank/DDBJ databases">
        <authorList>
            <person name="Dalcin Martins P."/>
        </authorList>
    </citation>
    <scope>NUCLEOTIDE SEQUENCE</scope>
    <source>
        <strain evidence="2">MAG_39</strain>
    </source>
</reference>
<feature type="signal peptide" evidence="1">
    <location>
        <begin position="1"/>
        <end position="18"/>
    </location>
</feature>
<evidence type="ECO:0000313" key="2">
    <source>
        <dbReference type="EMBL" id="MBZ0157472.1"/>
    </source>
</evidence>
<keyword evidence="1" id="KW-0732">Signal</keyword>
<sequence length="80" mass="8581">MIKAKYLLWLGISSAAGAATGILSHRKSPEQGGLIGAAVGFLAGSLAVEMHRRLADEDDGISYYSKSSPLYEDFDEAEYL</sequence>
<evidence type="ECO:0000313" key="3">
    <source>
        <dbReference type="Proteomes" id="UP000705867"/>
    </source>
</evidence>